<dbReference type="AlphaFoldDB" id="A0A6A3DDV1"/>
<dbReference type="Proteomes" id="UP000440367">
    <property type="component" value="Unassembled WGS sequence"/>
</dbReference>
<name>A0A6A3DDV1_9STRA</name>
<keyword evidence="1" id="KW-0732">Signal</keyword>
<evidence type="ECO:0000313" key="3">
    <source>
        <dbReference type="EMBL" id="KAE9055725.1"/>
    </source>
</evidence>
<evidence type="ECO:0000313" key="12">
    <source>
        <dbReference type="Proteomes" id="UP000440367"/>
    </source>
</evidence>
<dbReference type="EMBL" id="QXFZ01008418">
    <property type="protein sequence ID" value="KAE9055725.1"/>
    <property type="molecule type" value="Genomic_DNA"/>
</dbReference>
<dbReference type="Proteomes" id="UP000441208">
    <property type="component" value="Unassembled WGS sequence"/>
</dbReference>
<dbReference type="EMBL" id="QXGF01008162">
    <property type="protein sequence ID" value="KAE8917051.1"/>
    <property type="molecule type" value="Genomic_DNA"/>
</dbReference>
<evidence type="ECO:0000313" key="10">
    <source>
        <dbReference type="Proteomes" id="UP000433483"/>
    </source>
</evidence>
<dbReference type="Proteomes" id="UP000437068">
    <property type="component" value="Unassembled WGS sequence"/>
</dbReference>
<dbReference type="Proteomes" id="UP000433483">
    <property type="component" value="Unassembled WGS sequence"/>
</dbReference>
<evidence type="ECO:0000313" key="5">
    <source>
        <dbReference type="EMBL" id="KAE9159353.1"/>
    </source>
</evidence>
<reference evidence="9 10" key="1">
    <citation type="submission" date="2018-08" db="EMBL/GenBank/DDBJ databases">
        <title>Genomic investigation of the strawberry pathogen Phytophthora fragariae indicates pathogenicity is determined by transcriptional variation in three key races.</title>
        <authorList>
            <person name="Adams T.M."/>
            <person name="Armitage A.D."/>
            <person name="Sobczyk M.K."/>
            <person name="Bates H.J."/>
            <person name="Dunwell J.M."/>
            <person name="Nellist C.F."/>
            <person name="Harrison R.J."/>
        </authorList>
    </citation>
    <scope>NUCLEOTIDE SEQUENCE [LARGE SCALE GENOMIC DNA]</scope>
    <source>
        <strain evidence="7 11">A4</strain>
        <strain evidence="6 12">BC-1</strain>
        <strain evidence="5 14">BC-23</strain>
        <strain evidence="4 10">NOV-27</strain>
        <strain evidence="3 13">NOV-71</strain>
        <strain evidence="8 15">NOV-77</strain>
        <strain evidence="2 9">NOV-9</strain>
    </source>
</reference>
<proteinExistence type="predicted"/>
<evidence type="ECO:0000256" key="1">
    <source>
        <dbReference type="SAM" id="SignalP"/>
    </source>
</evidence>
<evidence type="ECO:0000313" key="14">
    <source>
        <dbReference type="Proteomes" id="UP000476176"/>
    </source>
</evidence>
<evidence type="ECO:0000313" key="9">
    <source>
        <dbReference type="Proteomes" id="UP000429523"/>
    </source>
</evidence>
<evidence type="ECO:0000313" key="2">
    <source>
        <dbReference type="EMBL" id="KAE8917051.1"/>
    </source>
</evidence>
<dbReference type="EMBL" id="QXGB01008608">
    <property type="protein sequence ID" value="KAE9157719.1"/>
    <property type="molecule type" value="Genomic_DNA"/>
</dbReference>
<evidence type="ECO:0008006" key="16">
    <source>
        <dbReference type="Google" id="ProtNLM"/>
    </source>
</evidence>
<dbReference type="Proteomes" id="UP000486351">
    <property type="component" value="Unassembled WGS sequence"/>
</dbReference>
<evidence type="ECO:0000313" key="13">
    <source>
        <dbReference type="Proteomes" id="UP000441208"/>
    </source>
</evidence>
<dbReference type="OrthoDB" id="128333at2759"/>
<dbReference type="Proteomes" id="UP000429523">
    <property type="component" value="Unassembled WGS sequence"/>
</dbReference>
<evidence type="ECO:0000313" key="11">
    <source>
        <dbReference type="Proteomes" id="UP000437068"/>
    </source>
</evidence>
<dbReference type="EMBL" id="QXGC01008067">
    <property type="protein sequence ID" value="KAE9159353.1"/>
    <property type="molecule type" value="Genomic_DNA"/>
</dbReference>
<evidence type="ECO:0000313" key="8">
    <source>
        <dbReference type="EMBL" id="KAE9267477.1"/>
    </source>
</evidence>
<feature type="chain" id="PRO_5036163462" description="PH domain-containing protein" evidence="1">
    <location>
        <begin position="28"/>
        <end position="211"/>
    </location>
</feature>
<dbReference type="EMBL" id="QXFY01006880">
    <property type="protein sequence ID" value="KAE9267477.1"/>
    <property type="molecule type" value="Genomic_DNA"/>
</dbReference>
<keyword evidence="10" id="KW-1185">Reference proteome</keyword>
<comment type="caution">
    <text evidence="2">The sequence shown here is derived from an EMBL/GenBank/DDBJ whole genome shotgun (WGS) entry which is preliminary data.</text>
</comment>
<evidence type="ECO:0000313" key="15">
    <source>
        <dbReference type="Proteomes" id="UP000486351"/>
    </source>
</evidence>
<protein>
    <recommendedName>
        <fullName evidence="16">PH domain-containing protein</fullName>
    </recommendedName>
</protein>
<dbReference type="EMBL" id="QXGD01007256">
    <property type="protein sequence ID" value="KAE9161225.1"/>
    <property type="molecule type" value="Genomic_DNA"/>
</dbReference>
<feature type="signal peptide" evidence="1">
    <location>
        <begin position="1"/>
        <end position="27"/>
    </location>
</feature>
<accession>A0A6A3DDV1</accession>
<evidence type="ECO:0000313" key="7">
    <source>
        <dbReference type="EMBL" id="KAE9260961.1"/>
    </source>
</evidence>
<gene>
    <name evidence="7" type="ORF">PF001_g32563</name>
    <name evidence="6" type="ORF">PF002_g32422</name>
    <name evidence="5" type="ORF">PF004_g31576</name>
    <name evidence="4" type="ORF">PF005_g32725</name>
    <name evidence="3" type="ORF">PF007_g32221</name>
    <name evidence="8" type="ORF">PF008_g31359</name>
    <name evidence="2" type="ORF">PF009_g32628</name>
</gene>
<evidence type="ECO:0000313" key="6">
    <source>
        <dbReference type="EMBL" id="KAE9161225.1"/>
    </source>
</evidence>
<sequence>MTSGNLQIHFCGLVWLLTSVYIVRVTSKTCAAAKYSEASSSCLIVRRSRFAGGLLTIALDSTVRLIQCSTKDVEHNIIRLQYGRRGKLLVMRAANDVEHKEWITAITSSLSTFQAPKLQAPATSRQSFEVVRGSSVIAQARYSRALEADDVMPLRLSQSLDATKRLADGYDNLAAQWAQVATETRQFSADIASLEPPRIDPERCSTQLTSY</sequence>
<dbReference type="EMBL" id="QXGE01009244">
    <property type="protein sequence ID" value="KAE9260961.1"/>
    <property type="molecule type" value="Genomic_DNA"/>
</dbReference>
<dbReference type="Proteomes" id="UP000476176">
    <property type="component" value="Unassembled WGS sequence"/>
</dbReference>
<organism evidence="2 9">
    <name type="scientific">Phytophthora fragariae</name>
    <dbReference type="NCBI Taxonomy" id="53985"/>
    <lineage>
        <taxon>Eukaryota</taxon>
        <taxon>Sar</taxon>
        <taxon>Stramenopiles</taxon>
        <taxon>Oomycota</taxon>
        <taxon>Peronosporomycetes</taxon>
        <taxon>Peronosporales</taxon>
        <taxon>Peronosporaceae</taxon>
        <taxon>Phytophthora</taxon>
    </lineage>
</organism>
<evidence type="ECO:0000313" key="4">
    <source>
        <dbReference type="EMBL" id="KAE9157719.1"/>
    </source>
</evidence>